<name>A0A072VJA7_MEDTR</name>
<dbReference type="HOGENOM" id="CLU_2416569_0_0_1"/>
<feature type="region of interest" description="Disordered" evidence="1">
    <location>
        <begin position="57"/>
        <end position="92"/>
    </location>
</feature>
<dbReference type="Proteomes" id="UP000002051">
    <property type="component" value="Unassembled WGS sequence"/>
</dbReference>
<reference evidence="2 4" key="1">
    <citation type="journal article" date="2011" name="Nature">
        <title>The Medicago genome provides insight into the evolution of rhizobial symbioses.</title>
        <authorList>
            <person name="Young N.D."/>
            <person name="Debelle F."/>
            <person name="Oldroyd G.E."/>
            <person name="Geurts R."/>
            <person name="Cannon S.B."/>
            <person name="Udvardi M.K."/>
            <person name="Benedito V.A."/>
            <person name="Mayer K.F."/>
            <person name="Gouzy J."/>
            <person name="Schoof H."/>
            <person name="Van de Peer Y."/>
            <person name="Proost S."/>
            <person name="Cook D.R."/>
            <person name="Meyers B.C."/>
            <person name="Spannagl M."/>
            <person name="Cheung F."/>
            <person name="De Mita S."/>
            <person name="Krishnakumar V."/>
            <person name="Gundlach H."/>
            <person name="Zhou S."/>
            <person name="Mudge J."/>
            <person name="Bharti A.K."/>
            <person name="Murray J.D."/>
            <person name="Naoumkina M.A."/>
            <person name="Rosen B."/>
            <person name="Silverstein K.A."/>
            <person name="Tang H."/>
            <person name="Rombauts S."/>
            <person name="Zhao P.X."/>
            <person name="Zhou P."/>
            <person name="Barbe V."/>
            <person name="Bardou P."/>
            <person name="Bechner M."/>
            <person name="Bellec A."/>
            <person name="Berger A."/>
            <person name="Berges H."/>
            <person name="Bidwell S."/>
            <person name="Bisseling T."/>
            <person name="Choisne N."/>
            <person name="Couloux A."/>
            <person name="Denny R."/>
            <person name="Deshpande S."/>
            <person name="Dai X."/>
            <person name="Doyle J.J."/>
            <person name="Dudez A.M."/>
            <person name="Farmer A.D."/>
            <person name="Fouteau S."/>
            <person name="Franken C."/>
            <person name="Gibelin C."/>
            <person name="Gish J."/>
            <person name="Goldstein S."/>
            <person name="Gonzalez A.J."/>
            <person name="Green P.J."/>
            <person name="Hallab A."/>
            <person name="Hartog M."/>
            <person name="Hua A."/>
            <person name="Humphray S.J."/>
            <person name="Jeong D.H."/>
            <person name="Jing Y."/>
            <person name="Jocker A."/>
            <person name="Kenton S.M."/>
            <person name="Kim D.J."/>
            <person name="Klee K."/>
            <person name="Lai H."/>
            <person name="Lang C."/>
            <person name="Lin S."/>
            <person name="Macmil S.L."/>
            <person name="Magdelenat G."/>
            <person name="Matthews L."/>
            <person name="McCorrison J."/>
            <person name="Monaghan E.L."/>
            <person name="Mun J.H."/>
            <person name="Najar F.Z."/>
            <person name="Nicholson C."/>
            <person name="Noirot C."/>
            <person name="O'Bleness M."/>
            <person name="Paule C.R."/>
            <person name="Poulain J."/>
            <person name="Prion F."/>
            <person name="Qin B."/>
            <person name="Qu C."/>
            <person name="Retzel E.F."/>
            <person name="Riddle C."/>
            <person name="Sallet E."/>
            <person name="Samain S."/>
            <person name="Samson N."/>
            <person name="Sanders I."/>
            <person name="Saurat O."/>
            <person name="Scarpelli C."/>
            <person name="Schiex T."/>
            <person name="Segurens B."/>
            <person name="Severin A.J."/>
            <person name="Sherrier D.J."/>
            <person name="Shi R."/>
            <person name="Sims S."/>
            <person name="Singer S.R."/>
            <person name="Sinharoy S."/>
            <person name="Sterck L."/>
            <person name="Viollet A."/>
            <person name="Wang B.B."/>
            <person name="Wang K."/>
            <person name="Wang M."/>
            <person name="Wang X."/>
            <person name="Warfsmann J."/>
            <person name="Weissenbach J."/>
            <person name="White D.D."/>
            <person name="White J.D."/>
            <person name="Wiley G.B."/>
            <person name="Wincker P."/>
            <person name="Xing Y."/>
            <person name="Yang L."/>
            <person name="Yao Z."/>
            <person name="Ying F."/>
            <person name="Zhai J."/>
            <person name="Zhou L."/>
            <person name="Zuber A."/>
            <person name="Denarie J."/>
            <person name="Dixon R.A."/>
            <person name="May G.D."/>
            <person name="Schwartz D.C."/>
            <person name="Rogers J."/>
            <person name="Quetier F."/>
            <person name="Town C.D."/>
            <person name="Roe B.A."/>
        </authorList>
    </citation>
    <scope>NUCLEOTIDE SEQUENCE [LARGE SCALE GENOMIC DNA]</scope>
    <source>
        <strain evidence="2">A17</strain>
        <strain evidence="3 4">cv. Jemalong A17</strain>
    </source>
</reference>
<dbReference type="EMBL" id="CM001217">
    <property type="protein sequence ID" value="KEH41513.1"/>
    <property type="molecule type" value="Genomic_DNA"/>
</dbReference>
<dbReference type="AlphaFoldDB" id="A0A072VJA7"/>
<evidence type="ECO:0000313" key="4">
    <source>
        <dbReference type="Proteomes" id="UP000002051"/>
    </source>
</evidence>
<dbReference type="EnsemblPlants" id="KEH41513">
    <property type="protein sequence ID" value="KEH41513"/>
    <property type="gene ID" value="MTR_1g051815"/>
</dbReference>
<protein>
    <submittedName>
        <fullName evidence="2 3">Uncharacterized protein</fullName>
    </submittedName>
</protein>
<evidence type="ECO:0000313" key="2">
    <source>
        <dbReference type="EMBL" id="KEH41513.1"/>
    </source>
</evidence>
<evidence type="ECO:0000313" key="3">
    <source>
        <dbReference type="EnsemblPlants" id="KEH41513"/>
    </source>
</evidence>
<reference evidence="3" key="3">
    <citation type="submission" date="2015-04" db="UniProtKB">
        <authorList>
            <consortium name="EnsemblPlants"/>
        </authorList>
    </citation>
    <scope>IDENTIFICATION</scope>
    <source>
        <strain evidence="3">cv. Jemalong A17</strain>
    </source>
</reference>
<organism evidence="2 4">
    <name type="scientific">Medicago truncatula</name>
    <name type="common">Barrel medic</name>
    <name type="synonym">Medicago tribuloides</name>
    <dbReference type="NCBI Taxonomy" id="3880"/>
    <lineage>
        <taxon>Eukaryota</taxon>
        <taxon>Viridiplantae</taxon>
        <taxon>Streptophyta</taxon>
        <taxon>Embryophyta</taxon>
        <taxon>Tracheophyta</taxon>
        <taxon>Spermatophyta</taxon>
        <taxon>Magnoliopsida</taxon>
        <taxon>eudicotyledons</taxon>
        <taxon>Gunneridae</taxon>
        <taxon>Pentapetalae</taxon>
        <taxon>rosids</taxon>
        <taxon>fabids</taxon>
        <taxon>Fabales</taxon>
        <taxon>Fabaceae</taxon>
        <taxon>Papilionoideae</taxon>
        <taxon>50 kb inversion clade</taxon>
        <taxon>NPAAA clade</taxon>
        <taxon>Hologalegina</taxon>
        <taxon>IRL clade</taxon>
        <taxon>Trifolieae</taxon>
        <taxon>Medicago</taxon>
    </lineage>
</organism>
<reference evidence="2 4" key="2">
    <citation type="journal article" date="2014" name="BMC Genomics">
        <title>An improved genome release (version Mt4.0) for the model legume Medicago truncatula.</title>
        <authorList>
            <person name="Tang H."/>
            <person name="Krishnakumar V."/>
            <person name="Bidwell S."/>
            <person name="Rosen B."/>
            <person name="Chan A."/>
            <person name="Zhou S."/>
            <person name="Gentzbittel L."/>
            <person name="Childs K.L."/>
            <person name="Yandell M."/>
            <person name="Gundlach H."/>
            <person name="Mayer K.F."/>
            <person name="Schwartz D.C."/>
            <person name="Town C.D."/>
        </authorList>
    </citation>
    <scope>GENOME REANNOTATION</scope>
    <source>
        <strain evidence="2">A17</strain>
        <strain evidence="3 4">cv. Jemalong A17</strain>
    </source>
</reference>
<gene>
    <name evidence="2" type="ordered locus">MTR_1g051815</name>
</gene>
<evidence type="ECO:0000256" key="1">
    <source>
        <dbReference type="SAM" id="MobiDB-lite"/>
    </source>
</evidence>
<keyword evidence="4" id="KW-1185">Reference proteome</keyword>
<accession>A0A072VJA7</accession>
<proteinExistence type="predicted"/>
<sequence>MDCNKDETVRFTMLHSANSLGVKWTEGFNVGNDDQKKDVNVQENDVYLSRLNVRRSSQQKHVSYVENHEDDDYDIPSKEPQQNESFNNDEVE</sequence>